<sequence length="272" mass="30873">MDRERFNTLLKDPSKVTNADIKALNEYRKKYPYFQSLYVVVAKALRDRQHPKTEAFIKKAAIYSANRAHLKEIIEGDYAFKEKEVVEQETAAQTTHAAPSASAPAKAESHATGKEQKAAPAPVPETTKKQPSPVVAPETIERDIKEIEEAKRRIEALLSGRPIDEENGATEKAPKQSKSKRKNQIELIEKFIQNEPQIDRQKLADSEGANGLEDLASKSIRHNEDFETETLAKLMVKQGKRKRAIDIYEKLRLKFPEKSTYFATQIEKLKSE</sequence>
<dbReference type="EMBL" id="BNAG01000002">
    <property type="protein sequence ID" value="GHE63181.1"/>
    <property type="molecule type" value="Genomic_DNA"/>
</dbReference>
<organism evidence="2 3">
    <name type="scientific">Roseivirga thermotolerans</name>
    <dbReference type="NCBI Taxonomy" id="1758176"/>
    <lineage>
        <taxon>Bacteria</taxon>
        <taxon>Pseudomonadati</taxon>
        <taxon>Bacteroidota</taxon>
        <taxon>Cytophagia</taxon>
        <taxon>Cytophagales</taxon>
        <taxon>Roseivirgaceae</taxon>
        <taxon>Roseivirga</taxon>
    </lineage>
</organism>
<feature type="compositionally biased region" description="Low complexity" evidence="1">
    <location>
        <begin position="89"/>
        <end position="106"/>
    </location>
</feature>
<keyword evidence="3" id="KW-1185">Reference proteome</keyword>
<reference evidence="3" key="1">
    <citation type="journal article" date="2019" name="Int. J. Syst. Evol. Microbiol.">
        <title>The Global Catalogue of Microorganisms (GCM) 10K type strain sequencing project: providing services to taxonomists for standard genome sequencing and annotation.</title>
        <authorList>
            <consortium name="The Broad Institute Genomics Platform"/>
            <consortium name="The Broad Institute Genome Sequencing Center for Infectious Disease"/>
            <person name="Wu L."/>
            <person name="Ma J."/>
        </authorList>
    </citation>
    <scope>NUCLEOTIDE SEQUENCE [LARGE SCALE GENOMIC DNA]</scope>
    <source>
        <strain evidence="3">CGMCC 1.15111</strain>
    </source>
</reference>
<comment type="caution">
    <text evidence="2">The sequence shown here is derived from an EMBL/GenBank/DDBJ whole genome shotgun (WGS) entry which is preliminary data.</text>
</comment>
<dbReference type="RefSeq" id="WP_189629908.1">
    <property type="nucleotide sequence ID" value="NZ_BNAG01000002.1"/>
</dbReference>
<feature type="region of interest" description="Disordered" evidence="1">
    <location>
        <begin position="158"/>
        <end position="217"/>
    </location>
</feature>
<evidence type="ECO:0000313" key="3">
    <source>
        <dbReference type="Proteomes" id="UP000658258"/>
    </source>
</evidence>
<accession>A0ABQ3I7G1</accession>
<proteinExistence type="predicted"/>
<gene>
    <name evidence="2" type="ORF">GCM10011340_18120</name>
</gene>
<dbReference type="Proteomes" id="UP000658258">
    <property type="component" value="Unassembled WGS sequence"/>
</dbReference>
<evidence type="ECO:0000256" key="1">
    <source>
        <dbReference type="SAM" id="MobiDB-lite"/>
    </source>
</evidence>
<feature type="region of interest" description="Disordered" evidence="1">
    <location>
        <begin position="89"/>
        <end position="141"/>
    </location>
</feature>
<name>A0ABQ3I7G1_9BACT</name>
<evidence type="ECO:0008006" key="4">
    <source>
        <dbReference type="Google" id="ProtNLM"/>
    </source>
</evidence>
<feature type="compositionally biased region" description="Basic and acidic residues" evidence="1">
    <location>
        <begin position="107"/>
        <end position="117"/>
    </location>
</feature>
<evidence type="ECO:0000313" key="2">
    <source>
        <dbReference type="EMBL" id="GHE63181.1"/>
    </source>
</evidence>
<protein>
    <recommendedName>
        <fullName evidence="4">Tetratricopeptide repeat protein</fullName>
    </recommendedName>
</protein>